<dbReference type="AlphaFoldDB" id="A0A803TDN7"/>
<dbReference type="GO" id="GO:0007186">
    <property type="term" value="P:G protein-coupled receptor signaling pathway"/>
    <property type="evidence" value="ECO:0007669"/>
    <property type="project" value="InterPro"/>
</dbReference>
<evidence type="ECO:0000259" key="3">
    <source>
        <dbReference type="PROSITE" id="PS50132"/>
    </source>
</evidence>
<evidence type="ECO:0000256" key="2">
    <source>
        <dbReference type="SAM" id="MobiDB-lite"/>
    </source>
</evidence>
<dbReference type="FunFam" id="1.10.1240.60:FF:000001">
    <property type="entry name" value="Regulator of G-protein signaling 6"/>
    <property type="match status" value="1"/>
</dbReference>
<dbReference type="GO" id="GO:0035556">
    <property type="term" value="P:intracellular signal transduction"/>
    <property type="evidence" value="ECO:0007669"/>
    <property type="project" value="InterPro"/>
</dbReference>
<dbReference type="Pfam" id="PF00610">
    <property type="entry name" value="DEP"/>
    <property type="match status" value="1"/>
</dbReference>
<reference evidence="5 6" key="1">
    <citation type="submission" date="2009-12" db="EMBL/GenBank/DDBJ databases">
        <title>The Genome Sequence of Anolis carolinensis (Green Anole Lizard).</title>
        <authorList>
            <consortium name="The Genome Sequencing Platform"/>
            <person name="Di Palma F."/>
            <person name="Alfoldi J."/>
            <person name="Heiman D."/>
            <person name="Young S."/>
            <person name="Grabherr M."/>
            <person name="Johnson J."/>
            <person name="Lander E.S."/>
            <person name="Lindblad-Toh K."/>
        </authorList>
    </citation>
    <scope>NUCLEOTIDE SEQUENCE [LARGE SCALE GENOMIC DNA]</scope>
    <source>
        <strain evidence="5 6">JBL SC #1</strain>
    </source>
</reference>
<feature type="domain" description="RGS" evidence="3">
    <location>
        <begin position="325"/>
        <end position="353"/>
    </location>
</feature>
<gene>
    <name evidence="5" type="primary">RGS6</name>
</gene>
<dbReference type="InterPro" id="IPR036305">
    <property type="entry name" value="RGS_sf"/>
</dbReference>
<evidence type="ECO:0000313" key="5">
    <source>
        <dbReference type="Ensembl" id="ENSACAP00000033327.1"/>
    </source>
</evidence>
<dbReference type="GO" id="GO:0008277">
    <property type="term" value="P:regulation of G protein-coupled receptor signaling pathway"/>
    <property type="evidence" value="ECO:0007669"/>
    <property type="project" value="InterPro"/>
</dbReference>
<dbReference type="InterPro" id="IPR040759">
    <property type="entry name" value="RGS_DHEX"/>
</dbReference>
<dbReference type="SUPFAM" id="SSF46785">
    <property type="entry name" value="Winged helix' DNA-binding domain"/>
    <property type="match status" value="1"/>
</dbReference>
<dbReference type="SUPFAM" id="SSF48097">
    <property type="entry name" value="Regulator of G-protein signaling, RGS"/>
    <property type="match status" value="1"/>
</dbReference>
<reference evidence="5" key="2">
    <citation type="submission" date="2025-08" db="UniProtKB">
        <authorList>
            <consortium name="Ensembl"/>
        </authorList>
    </citation>
    <scope>IDENTIFICATION</scope>
</reference>
<dbReference type="CDD" id="cd00068">
    <property type="entry name" value="GGL"/>
    <property type="match status" value="1"/>
</dbReference>
<dbReference type="PROSITE" id="PS50132">
    <property type="entry name" value="RGS"/>
    <property type="match status" value="2"/>
</dbReference>
<reference evidence="5" key="3">
    <citation type="submission" date="2025-09" db="UniProtKB">
        <authorList>
            <consortium name="Ensembl"/>
        </authorList>
    </citation>
    <scope>IDENTIFICATION</scope>
</reference>
<name>A0A803TDN7_ANOCA</name>
<dbReference type="InterPro" id="IPR036284">
    <property type="entry name" value="GGL_sf"/>
</dbReference>
<keyword evidence="6" id="KW-1185">Reference proteome</keyword>
<dbReference type="InterPro" id="IPR036390">
    <property type="entry name" value="WH_DNA-bd_sf"/>
</dbReference>
<dbReference type="FunFam" id="4.10.260.10:FF:000002">
    <property type="entry name" value="Regulator of G-protein signaling 6"/>
    <property type="match status" value="1"/>
</dbReference>
<organism evidence="5 6">
    <name type="scientific">Anolis carolinensis</name>
    <name type="common">Green anole</name>
    <name type="synonym">American chameleon</name>
    <dbReference type="NCBI Taxonomy" id="28377"/>
    <lineage>
        <taxon>Eukaryota</taxon>
        <taxon>Metazoa</taxon>
        <taxon>Chordata</taxon>
        <taxon>Craniata</taxon>
        <taxon>Vertebrata</taxon>
        <taxon>Euteleostomi</taxon>
        <taxon>Lepidosauria</taxon>
        <taxon>Squamata</taxon>
        <taxon>Bifurcata</taxon>
        <taxon>Unidentata</taxon>
        <taxon>Episquamata</taxon>
        <taxon>Toxicofera</taxon>
        <taxon>Iguania</taxon>
        <taxon>Dactyloidae</taxon>
        <taxon>Anolis</taxon>
    </lineage>
</organism>
<accession>A0A803TDN7</accession>
<dbReference type="Gene3D" id="1.10.1240.60">
    <property type="match status" value="1"/>
</dbReference>
<proteinExistence type="predicted"/>
<dbReference type="InterPro" id="IPR047016">
    <property type="entry name" value="RGS6/7/9/11"/>
</dbReference>
<dbReference type="Gene3D" id="1.10.167.10">
    <property type="entry name" value="Regulator of G-protein Signalling 4, domain 2"/>
    <property type="match status" value="1"/>
</dbReference>
<dbReference type="Proteomes" id="UP000001646">
    <property type="component" value="Chromosome 1"/>
</dbReference>
<dbReference type="PANTHER" id="PTHR45746:SF2">
    <property type="entry name" value="REGULATOR OF G-PROTEIN SIGNALING 6"/>
    <property type="match status" value="1"/>
</dbReference>
<dbReference type="Pfam" id="PF00631">
    <property type="entry name" value="G-gamma"/>
    <property type="match status" value="1"/>
</dbReference>
<dbReference type="InterPro" id="IPR047017">
    <property type="entry name" value="RGS6/7/9/11_DHEX_sf"/>
</dbReference>
<feature type="region of interest" description="Disordered" evidence="2">
    <location>
        <begin position="222"/>
        <end position="244"/>
    </location>
</feature>
<dbReference type="InterPro" id="IPR016137">
    <property type="entry name" value="RGS"/>
</dbReference>
<evidence type="ECO:0000256" key="1">
    <source>
        <dbReference type="ARBA" id="ARBA00022700"/>
    </source>
</evidence>
<dbReference type="SMART" id="SM00224">
    <property type="entry name" value="GGL"/>
    <property type="match status" value="1"/>
</dbReference>
<feature type="domain" description="DEP" evidence="4">
    <location>
        <begin position="29"/>
        <end position="104"/>
    </location>
</feature>
<dbReference type="InterPro" id="IPR000591">
    <property type="entry name" value="DEP_dom"/>
</dbReference>
<dbReference type="SMART" id="SM01224">
    <property type="entry name" value="G_gamma"/>
    <property type="match status" value="1"/>
</dbReference>
<evidence type="ECO:0000259" key="4">
    <source>
        <dbReference type="PROSITE" id="PS50186"/>
    </source>
</evidence>
<dbReference type="GeneTree" id="ENSGT00940000157159"/>
<dbReference type="InterPro" id="IPR044926">
    <property type="entry name" value="RGS_subdomain_2"/>
</dbReference>
<dbReference type="Gene3D" id="4.10.260.10">
    <property type="entry name" value="Transducin (heterotrimeric G protein), gamma chain"/>
    <property type="match status" value="1"/>
</dbReference>
<dbReference type="GO" id="GO:0009968">
    <property type="term" value="P:negative regulation of signal transduction"/>
    <property type="evidence" value="ECO:0007669"/>
    <property type="project" value="UniProtKB-KW"/>
</dbReference>
<dbReference type="Gene3D" id="1.10.196.10">
    <property type="match status" value="1"/>
</dbReference>
<dbReference type="CDD" id="cd04450">
    <property type="entry name" value="DEP_RGS7-like"/>
    <property type="match status" value="1"/>
</dbReference>
<dbReference type="SUPFAM" id="SSF48670">
    <property type="entry name" value="Transducin (heterotrimeric G protein), gamma chain"/>
    <property type="match status" value="1"/>
</dbReference>
<dbReference type="Gene3D" id="1.10.10.10">
    <property type="entry name" value="Winged helix-like DNA-binding domain superfamily/Winged helix DNA-binding domain"/>
    <property type="match status" value="1"/>
</dbReference>
<dbReference type="InterPro" id="IPR036388">
    <property type="entry name" value="WH-like_DNA-bd_sf"/>
</dbReference>
<dbReference type="SMART" id="SM00049">
    <property type="entry name" value="DEP"/>
    <property type="match status" value="1"/>
</dbReference>
<dbReference type="Pfam" id="PF18148">
    <property type="entry name" value="RGS_DHEX"/>
    <property type="match status" value="1"/>
</dbReference>
<sequence length="427" mass="49728">EFSSHDFSIETLSGPRQIEDIITRMQDDKAGGVPIRTVKSFLSKIPSVVTGADIVQWIMKNLNVEDPAEAIHMGSLVAAQGYIFPISDHVLTLKDDGTFFRFQAPYFWPSNCWEPENTDYAIYLCKRTMQNKARLELADYEAENLARLQRAFARKWEFIFMQAEAQVKIDRKKDKTERKILDSQERAFWDVHRPVPGCVNTTEMDIRKCRRMKNPQRVKKSVYGVTEDSQSQSPVHMPSQPIRKTTKDDVRKQITFLNVQIDRHCLKMSKVAESLITYSDQYIEYDPFITPAEPSNPWISDDTVFWDLETSKEPSQHRVKRWGFSIDEVLKDPVGRDQFLRFLESEFSSENLRCPEYFGWCPVTILSPSFLPSPQEHIYKLMKSDSYARFLRSNAYQDLLLAKKKVSIGKDMESTWGLLHKKQMLSY</sequence>
<keyword evidence="1" id="KW-0734">Signal transduction inhibitor</keyword>
<dbReference type="InterPro" id="IPR024066">
    <property type="entry name" value="RGS_subdom1/3"/>
</dbReference>
<dbReference type="Ensembl" id="ENSACAT00000047841.1">
    <property type="protein sequence ID" value="ENSACAP00000033327.1"/>
    <property type="gene ID" value="ENSACAG00000016418.4"/>
</dbReference>
<dbReference type="Bgee" id="ENSACAG00000016418">
    <property type="expression patterns" value="Expressed in heart and 7 other cell types or tissues"/>
</dbReference>
<dbReference type="InterPro" id="IPR015898">
    <property type="entry name" value="G-protein_gamma-like_dom"/>
</dbReference>
<dbReference type="PANTHER" id="PTHR45746">
    <property type="entry name" value="LP21163P"/>
    <property type="match status" value="1"/>
</dbReference>
<feature type="domain" description="RGS" evidence="3">
    <location>
        <begin position="375"/>
        <end position="400"/>
    </location>
</feature>
<evidence type="ECO:0000313" key="6">
    <source>
        <dbReference type="Proteomes" id="UP000001646"/>
    </source>
</evidence>
<dbReference type="FunFam" id="1.10.10.10:FF:000162">
    <property type="entry name" value="Regulator of G-protein signaling 6"/>
    <property type="match status" value="1"/>
</dbReference>
<protein>
    <submittedName>
        <fullName evidence="5">Regulator of G protein signaling 6</fullName>
    </submittedName>
</protein>
<dbReference type="PROSITE" id="PS50186">
    <property type="entry name" value="DEP"/>
    <property type="match status" value="1"/>
</dbReference>